<keyword evidence="5" id="KW-0762">Sugar transport</keyword>
<keyword evidence="3" id="KW-1003">Cell membrane</keyword>
<evidence type="ECO:0000256" key="6">
    <source>
        <dbReference type="ARBA" id="ARBA00022692"/>
    </source>
</evidence>
<keyword evidence="7 11" id="KW-1133">Transmembrane helix</keyword>
<evidence type="ECO:0000256" key="11">
    <source>
        <dbReference type="SAM" id="Phobius"/>
    </source>
</evidence>
<evidence type="ECO:0000256" key="7">
    <source>
        <dbReference type="ARBA" id="ARBA00022989"/>
    </source>
</evidence>
<dbReference type="GO" id="GO:0022857">
    <property type="term" value="F:transmembrane transporter activity"/>
    <property type="evidence" value="ECO:0007669"/>
    <property type="project" value="InterPro"/>
</dbReference>
<dbReference type="Proteomes" id="UP000321720">
    <property type="component" value="Unassembled WGS sequence"/>
</dbReference>
<feature type="transmembrane region" description="Helical" evidence="11">
    <location>
        <begin position="342"/>
        <end position="359"/>
    </location>
</feature>
<dbReference type="Pfam" id="PF02653">
    <property type="entry name" value="BPD_transp_2"/>
    <property type="match status" value="1"/>
</dbReference>
<dbReference type="PANTHER" id="PTHR32196:SF32">
    <property type="entry name" value="XYLOSE TRANSPORT SYSTEM PERMEASE PROTEIN XYLH"/>
    <property type="match status" value="1"/>
</dbReference>
<evidence type="ECO:0000256" key="5">
    <source>
        <dbReference type="ARBA" id="ARBA00022597"/>
    </source>
</evidence>
<accession>A0A511J987</accession>
<keyword evidence="4" id="KW-0997">Cell inner membrane</keyword>
<feature type="transmembrane region" description="Helical" evidence="11">
    <location>
        <begin position="129"/>
        <end position="149"/>
    </location>
</feature>
<gene>
    <name evidence="12" type="ORF">CCO02nite_12150</name>
</gene>
<evidence type="ECO:0000313" key="12">
    <source>
        <dbReference type="EMBL" id="GEL94557.1"/>
    </source>
</evidence>
<comment type="function">
    <text evidence="9">Part of the binding-protein-dependent transport system for D-xylose. Probably responsible for the translocation of the substrate across the membrane.</text>
</comment>
<feature type="transmembrane region" description="Helical" evidence="11">
    <location>
        <begin position="235"/>
        <end position="253"/>
    </location>
</feature>
<dbReference type="OrthoDB" id="3468954at2"/>
<evidence type="ECO:0000256" key="3">
    <source>
        <dbReference type="ARBA" id="ARBA00022475"/>
    </source>
</evidence>
<dbReference type="EMBL" id="BJWG01000004">
    <property type="protein sequence ID" value="GEL94557.1"/>
    <property type="molecule type" value="Genomic_DNA"/>
</dbReference>
<proteinExistence type="predicted"/>
<dbReference type="GO" id="GO:0005886">
    <property type="term" value="C:plasma membrane"/>
    <property type="evidence" value="ECO:0007669"/>
    <property type="project" value="UniProtKB-SubCell"/>
</dbReference>
<feature type="transmembrane region" description="Helical" evidence="11">
    <location>
        <begin position="100"/>
        <end position="122"/>
    </location>
</feature>
<comment type="caution">
    <text evidence="12">The sequence shown here is derived from an EMBL/GenBank/DDBJ whole genome shotgun (WGS) entry which is preliminary data.</text>
</comment>
<feature type="transmembrane region" description="Helical" evidence="11">
    <location>
        <begin position="365"/>
        <end position="384"/>
    </location>
</feature>
<protein>
    <recommendedName>
        <fullName evidence="10">Xylose transport system permease protein XylH</fullName>
    </recommendedName>
</protein>
<feature type="transmembrane region" description="Helical" evidence="11">
    <location>
        <begin position="76"/>
        <end position="94"/>
    </location>
</feature>
<keyword evidence="2" id="KW-0813">Transport</keyword>
<evidence type="ECO:0000256" key="10">
    <source>
        <dbReference type="ARBA" id="ARBA00035686"/>
    </source>
</evidence>
<feature type="transmembrane region" description="Helical" evidence="11">
    <location>
        <begin position="317"/>
        <end position="335"/>
    </location>
</feature>
<evidence type="ECO:0000256" key="9">
    <source>
        <dbReference type="ARBA" id="ARBA00035611"/>
    </source>
</evidence>
<comment type="subcellular location">
    <subcellularLocation>
        <location evidence="1">Cell membrane</location>
        <topology evidence="1">Multi-pass membrane protein</topology>
    </subcellularLocation>
</comment>
<feature type="transmembrane region" description="Helical" evidence="11">
    <location>
        <begin position="50"/>
        <end position="69"/>
    </location>
</feature>
<reference evidence="12 13" key="1">
    <citation type="submission" date="2019-07" db="EMBL/GenBank/DDBJ databases">
        <title>Whole genome shotgun sequence of Cellulomonas composti NBRC 100758.</title>
        <authorList>
            <person name="Hosoyama A."/>
            <person name="Uohara A."/>
            <person name="Ohji S."/>
            <person name="Ichikawa N."/>
        </authorList>
    </citation>
    <scope>NUCLEOTIDE SEQUENCE [LARGE SCALE GENOMIC DNA]</scope>
    <source>
        <strain evidence="12 13">NBRC 100758</strain>
    </source>
</reference>
<dbReference type="InterPro" id="IPR001851">
    <property type="entry name" value="ABC_transp_permease"/>
</dbReference>
<dbReference type="AlphaFoldDB" id="A0A511J987"/>
<dbReference type="PANTHER" id="PTHR32196">
    <property type="entry name" value="ABC TRANSPORTER PERMEASE PROTEIN YPHD-RELATED-RELATED"/>
    <property type="match status" value="1"/>
</dbReference>
<sequence>MSALDPLRSLWARVRVGELRTLPIALVLGLLWLVLAAIDPTFLSADNLVNLTQQSVVVGILALGVVLTLHVGQLDLSVGAVSGLAAALVAVGVVHGGWPLWLAVLLALVVGGLVGSAYGLAYTRLAVPVVVFTLAGLLAVTGLQLRVLGTTGSVNLPFESWLVELAQTLYLSPGTSWTLVVVLVVGYAVSLFVTRARRLRAELPAASVARLAVQVVAVAVGLGVVVAYLGTNRGVGAIFAIFVGLVGAVDLLLRRTRWGRWVRAVGGDAEAARRAGVPVRLVLVTVFVGCSTLAVLGGVVAAGRLAAANQATGAPEVMLLAIAAAVIGGTSLFGGRGSAWSALLGALVVQSISNGLILLNQDTSARLIVTGIVLAGAVTIDALMRRAREAA</sequence>
<evidence type="ECO:0000256" key="8">
    <source>
        <dbReference type="ARBA" id="ARBA00023136"/>
    </source>
</evidence>
<keyword evidence="13" id="KW-1185">Reference proteome</keyword>
<keyword evidence="8 11" id="KW-0472">Membrane</keyword>
<dbReference type="RefSeq" id="WP_146842244.1">
    <property type="nucleotide sequence ID" value="NZ_BJWG01000004.1"/>
</dbReference>
<feature type="transmembrane region" description="Helical" evidence="11">
    <location>
        <begin position="169"/>
        <end position="193"/>
    </location>
</feature>
<evidence type="ECO:0000256" key="4">
    <source>
        <dbReference type="ARBA" id="ARBA00022519"/>
    </source>
</evidence>
<evidence type="ECO:0000313" key="13">
    <source>
        <dbReference type="Proteomes" id="UP000321720"/>
    </source>
</evidence>
<feature type="transmembrane region" description="Helical" evidence="11">
    <location>
        <begin position="281"/>
        <end position="305"/>
    </location>
</feature>
<evidence type="ECO:0000256" key="2">
    <source>
        <dbReference type="ARBA" id="ARBA00022448"/>
    </source>
</evidence>
<organism evidence="12 13">
    <name type="scientific">Cellulomonas composti</name>
    <dbReference type="NCBI Taxonomy" id="266130"/>
    <lineage>
        <taxon>Bacteria</taxon>
        <taxon>Bacillati</taxon>
        <taxon>Actinomycetota</taxon>
        <taxon>Actinomycetes</taxon>
        <taxon>Micrococcales</taxon>
        <taxon>Cellulomonadaceae</taxon>
        <taxon>Cellulomonas</taxon>
    </lineage>
</organism>
<evidence type="ECO:0000256" key="1">
    <source>
        <dbReference type="ARBA" id="ARBA00004651"/>
    </source>
</evidence>
<keyword evidence="6 11" id="KW-0812">Transmembrane</keyword>
<name>A0A511J987_9CELL</name>
<dbReference type="CDD" id="cd06579">
    <property type="entry name" value="TM_PBP1_transp_AraH_like"/>
    <property type="match status" value="1"/>
</dbReference>
<feature type="transmembrane region" description="Helical" evidence="11">
    <location>
        <begin position="205"/>
        <end position="229"/>
    </location>
</feature>
<feature type="transmembrane region" description="Helical" evidence="11">
    <location>
        <begin position="21"/>
        <end position="38"/>
    </location>
</feature>